<organism evidence="1 2">
    <name type="scientific">Manihot esculenta</name>
    <name type="common">Cassava</name>
    <name type="synonym">Jatropha manihot</name>
    <dbReference type="NCBI Taxonomy" id="3983"/>
    <lineage>
        <taxon>Eukaryota</taxon>
        <taxon>Viridiplantae</taxon>
        <taxon>Streptophyta</taxon>
        <taxon>Embryophyta</taxon>
        <taxon>Tracheophyta</taxon>
        <taxon>Spermatophyta</taxon>
        <taxon>Magnoliopsida</taxon>
        <taxon>eudicotyledons</taxon>
        <taxon>Gunneridae</taxon>
        <taxon>Pentapetalae</taxon>
        <taxon>rosids</taxon>
        <taxon>fabids</taxon>
        <taxon>Malpighiales</taxon>
        <taxon>Euphorbiaceae</taxon>
        <taxon>Crotonoideae</taxon>
        <taxon>Manihoteae</taxon>
        <taxon>Manihot</taxon>
    </lineage>
</organism>
<accession>A0ACB7H368</accession>
<keyword evidence="2" id="KW-1185">Reference proteome</keyword>
<comment type="caution">
    <text evidence="1">The sequence shown here is derived from an EMBL/GenBank/DDBJ whole genome shotgun (WGS) entry which is preliminary data.</text>
</comment>
<dbReference type="Proteomes" id="UP000091857">
    <property type="component" value="Chromosome 9"/>
</dbReference>
<evidence type="ECO:0000313" key="2">
    <source>
        <dbReference type="Proteomes" id="UP000091857"/>
    </source>
</evidence>
<dbReference type="EMBL" id="CM004395">
    <property type="protein sequence ID" value="KAG8646650.1"/>
    <property type="molecule type" value="Genomic_DNA"/>
</dbReference>
<reference evidence="2" key="1">
    <citation type="journal article" date="2016" name="Nat. Biotechnol.">
        <title>Sequencing wild and cultivated cassava and related species reveals extensive interspecific hybridization and genetic diversity.</title>
        <authorList>
            <person name="Bredeson J.V."/>
            <person name="Lyons J.B."/>
            <person name="Prochnik S.E."/>
            <person name="Wu G.A."/>
            <person name="Ha C.M."/>
            <person name="Edsinger-Gonzales E."/>
            <person name="Grimwood J."/>
            <person name="Schmutz J."/>
            <person name="Rabbi I.Y."/>
            <person name="Egesi C."/>
            <person name="Nauluvula P."/>
            <person name="Lebot V."/>
            <person name="Ndunguru J."/>
            <person name="Mkamilo G."/>
            <person name="Bart R.S."/>
            <person name="Setter T.L."/>
            <person name="Gleadow R.M."/>
            <person name="Kulakow P."/>
            <person name="Ferguson M.E."/>
            <person name="Rounsley S."/>
            <person name="Rokhsar D.S."/>
        </authorList>
    </citation>
    <scope>NUCLEOTIDE SEQUENCE [LARGE SCALE GENOMIC DNA]</scope>
    <source>
        <strain evidence="2">cv. AM560-2</strain>
    </source>
</reference>
<evidence type="ECO:0000313" key="1">
    <source>
        <dbReference type="EMBL" id="KAG8646650.1"/>
    </source>
</evidence>
<sequence length="30" mass="3669">MAGHPHFFLYPKRRWLYYSTDFKGPSELSH</sequence>
<name>A0ACB7H368_MANES</name>
<gene>
    <name evidence="1" type="ORF">MANES_09G019751v8</name>
</gene>
<proteinExistence type="predicted"/>
<protein>
    <submittedName>
        <fullName evidence="1">Uncharacterized protein</fullName>
    </submittedName>
</protein>